<evidence type="ECO:0000313" key="2">
    <source>
        <dbReference type="Proteomes" id="UP001165740"/>
    </source>
</evidence>
<dbReference type="Pfam" id="PF00059">
    <property type="entry name" value="Lectin_C"/>
    <property type="match status" value="1"/>
</dbReference>
<reference evidence="3" key="1">
    <citation type="submission" date="2025-08" db="UniProtKB">
        <authorList>
            <consortium name="RefSeq"/>
        </authorList>
    </citation>
    <scope>IDENTIFICATION</scope>
</reference>
<proteinExistence type="predicted"/>
<name>A0A9W2ZB85_BIOGL</name>
<dbReference type="PROSITE" id="PS50041">
    <property type="entry name" value="C_TYPE_LECTIN_2"/>
    <property type="match status" value="1"/>
</dbReference>
<dbReference type="InterPro" id="IPR016186">
    <property type="entry name" value="C-type_lectin-like/link_sf"/>
</dbReference>
<accession>A0A9W2ZB85</accession>
<sequence>MGVELTTKDKLECAMYCLQNQTGCQSFSFDQQTGTCRLGYCVISWPNSTSSTVQLYQVQQPKCENTSGFQVYTSGNISACLWVSFEWKTFTEAVDDCAAMNATLISLKYAEKLEILRNNFSIYTFIGLDDLITEGTYVWHDDLTVIHSELIPQLFREGEPNNNNGEEDCVYYEPDTFALNDVICTTYSNYICEKLCFDY</sequence>
<keyword evidence="2" id="KW-1185">Reference proteome</keyword>
<dbReference type="InterPro" id="IPR050801">
    <property type="entry name" value="Ca-Dep_Lectins_ImmuneDev"/>
</dbReference>
<dbReference type="Proteomes" id="UP001165740">
    <property type="component" value="Chromosome 17"/>
</dbReference>
<gene>
    <name evidence="3" type="primary">LOC129923723</name>
</gene>
<protein>
    <submittedName>
        <fullName evidence="3">CD209 antigen-like protein A</fullName>
    </submittedName>
</protein>
<dbReference type="PANTHER" id="PTHR22801:SF63">
    <property type="entry name" value="C-TYPE LECTIN DOMAIN-CONTAINING PROTEIN"/>
    <property type="match status" value="1"/>
</dbReference>
<dbReference type="RefSeq" id="XP_055872161.1">
    <property type="nucleotide sequence ID" value="XM_056016186.1"/>
</dbReference>
<organism evidence="2 3">
    <name type="scientific">Biomphalaria glabrata</name>
    <name type="common">Bloodfluke planorb</name>
    <name type="synonym">Freshwater snail</name>
    <dbReference type="NCBI Taxonomy" id="6526"/>
    <lineage>
        <taxon>Eukaryota</taxon>
        <taxon>Metazoa</taxon>
        <taxon>Spiralia</taxon>
        <taxon>Lophotrochozoa</taxon>
        <taxon>Mollusca</taxon>
        <taxon>Gastropoda</taxon>
        <taxon>Heterobranchia</taxon>
        <taxon>Euthyneura</taxon>
        <taxon>Panpulmonata</taxon>
        <taxon>Hygrophila</taxon>
        <taxon>Lymnaeoidea</taxon>
        <taxon>Planorbidae</taxon>
        <taxon>Biomphalaria</taxon>
    </lineage>
</organism>
<dbReference type="OMA" id="KCENTSG"/>
<dbReference type="SMART" id="SM00034">
    <property type="entry name" value="CLECT"/>
    <property type="match status" value="1"/>
</dbReference>
<dbReference type="Pfam" id="PF00024">
    <property type="entry name" value="PAN_1"/>
    <property type="match status" value="1"/>
</dbReference>
<dbReference type="SUPFAM" id="SSF56436">
    <property type="entry name" value="C-type lectin-like"/>
    <property type="match status" value="1"/>
</dbReference>
<feature type="domain" description="C-type lectin" evidence="1">
    <location>
        <begin position="80"/>
        <end position="193"/>
    </location>
</feature>
<evidence type="ECO:0000313" key="3">
    <source>
        <dbReference type="RefSeq" id="XP_055872161.1"/>
    </source>
</evidence>
<dbReference type="InterPro" id="IPR016187">
    <property type="entry name" value="CTDL_fold"/>
</dbReference>
<dbReference type="InterPro" id="IPR001304">
    <property type="entry name" value="C-type_lectin-like"/>
</dbReference>
<dbReference type="PANTHER" id="PTHR22801">
    <property type="entry name" value="LITHOSTATHINE"/>
    <property type="match status" value="1"/>
</dbReference>
<evidence type="ECO:0000259" key="1">
    <source>
        <dbReference type="PROSITE" id="PS50041"/>
    </source>
</evidence>
<dbReference type="OrthoDB" id="6271941at2759"/>
<dbReference type="AlphaFoldDB" id="A0A9W2ZB85"/>
<dbReference type="Gene3D" id="3.10.100.10">
    <property type="entry name" value="Mannose-Binding Protein A, subunit A"/>
    <property type="match status" value="1"/>
</dbReference>
<dbReference type="InterPro" id="IPR003609">
    <property type="entry name" value="Pan_app"/>
</dbReference>
<dbReference type="GeneID" id="129923723"/>